<dbReference type="InterPro" id="IPR007487">
    <property type="entry name" value="ABC_transpt-TYRBP-like"/>
</dbReference>
<dbReference type="PROSITE" id="PS50113">
    <property type="entry name" value="PAC"/>
    <property type="match status" value="2"/>
</dbReference>
<dbReference type="InterPro" id="IPR013655">
    <property type="entry name" value="PAS_fold_3"/>
</dbReference>
<organism evidence="5 6">
    <name type="scientific">Halanaerobacter jeridensis</name>
    <dbReference type="NCBI Taxonomy" id="706427"/>
    <lineage>
        <taxon>Bacteria</taxon>
        <taxon>Bacillati</taxon>
        <taxon>Bacillota</taxon>
        <taxon>Clostridia</taxon>
        <taxon>Halanaerobiales</taxon>
        <taxon>Halobacteroidaceae</taxon>
        <taxon>Halanaerobacter</taxon>
    </lineage>
</organism>
<evidence type="ECO:0000313" key="6">
    <source>
        <dbReference type="Proteomes" id="UP000774000"/>
    </source>
</evidence>
<gene>
    <name evidence="5" type="ORF">JOC47_000233</name>
</gene>
<evidence type="ECO:0000313" key="5">
    <source>
        <dbReference type="EMBL" id="MBM7555409.1"/>
    </source>
</evidence>
<sequence>MQSKIKKLNYGLITTILIGVCFFFTVSAFAKDNVLVLHSFHQDYIETKKVQQGIKDSFAEQKINLHLEYMDSKRGFEKKHFQSLYQLYKHKYSTKNIDLVIAVNSNAFNFVKDYQEQLFKQTPIVFCSINKNIGALIDANSHYYGNNEKLDINSTVELALKLHPKREQLVAFFANNSSGTSNRKFFEEQVATNDSIAANKYQVYQVNNTQEIKKKIDQLGTNNIIYLGKISRGDDNQYITLRAVAQDLVDYSNSPIYSSWSFYLDYGIIGGKLINNYQEGENAAHLALKLLKGENTAALNMINSTKYMFDYNKLKEYNVSFNKLPSKNKIINSPQYFYQKNQKTFWFITVTIILLVIIIVLLLIYVVKYREIKEELEIEEERLRCAVQGSRIGIWDWNVKKDKVRCSSDFMEKLGFNSNIISNYLTTLKKRIHPQDRDEVIKKLTEELNKTDFYQAEYRWKVNEGWKWILDRGEVIQRDNEGEMLRVTGTYQDISFQKEIETELKRTKEKLENIFAHNNIVFFSLNVEDGDIIEISGSCTKVYGYQTQEFYDDSNLLSEVIYPEDEEIIEKKEELLKKKETGEEHLQFEYRIVKKNGEVRWVEEYTIPVRNYSKEVIRLDGIVTDITERKEAKERLKDRAYYDALTGVYNRHIGLQILEEEKRKLASGEKLSVCFVDVNNLKTVNDNYGHKEGDRLIKLVAMTVSREIRTSDKLIRLGGDEFLICFPQCDVELADKIWQRIRNKFRLINQKTNKPYQISASHGIAEYKGQQEISVEELITIADEKMYAEKQKMKEEKAENY</sequence>
<dbReference type="PANTHER" id="PTHR44757">
    <property type="entry name" value="DIGUANYLATE CYCLASE DGCP"/>
    <property type="match status" value="1"/>
</dbReference>
<feature type="domain" description="PAC" evidence="3">
    <location>
        <begin position="454"/>
        <end position="506"/>
    </location>
</feature>
<dbReference type="SMART" id="SM00267">
    <property type="entry name" value="GGDEF"/>
    <property type="match status" value="1"/>
</dbReference>
<feature type="transmembrane region" description="Helical" evidence="1">
    <location>
        <begin position="345"/>
        <end position="367"/>
    </location>
</feature>
<keyword evidence="1" id="KW-0472">Membrane</keyword>
<dbReference type="NCBIfam" id="TIGR00229">
    <property type="entry name" value="sensory_box"/>
    <property type="match status" value="1"/>
</dbReference>
<feature type="domain" description="PAS" evidence="2">
    <location>
        <begin position="507"/>
        <end position="580"/>
    </location>
</feature>
<keyword evidence="1" id="KW-1133">Transmembrane helix</keyword>
<dbReference type="InterPro" id="IPR029787">
    <property type="entry name" value="Nucleotide_cyclase"/>
</dbReference>
<evidence type="ECO:0000259" key="4">
    <source>
        <dbReference type="PROSITE" id="PS50887"/>
    </source>
</evidence>
<dbReference type="SMART" id="SM00091">
    <property type="entry name" value="PAS"/>
    <property type="match status" value="2"/>
</dbReference>
<feature type="domain" description="GGDEF" evidence="4">
    <location>
        <begin position="669"/>
        <end position="801"/>
    </location>
</feature>
<dbReference type="Pfam" id="PF04392">
    <property type="entry name" value="ABC_sub_bind"/>
    <property type="match status" value="1"/>
</dbReference>
<dbReference type="Pfam" id="PF08447">
    <property type="entry name" value="PAS_3"/>
    <property type="match status" value="2"/>
</dbReference>
<dbReference type="SUPFAM" id="SSF55785">
    <property type="entry name" value="PYP-like sensor domain (PAS domain)"/>
    <property type="match status" value="2"/>
</dbReference>
<dbReference type="InterPro" id="IPR000160">
    <property type="entry name" value="GGDEF_dom"/>
</dbReference>
<dbReference type="InterPro" id="IPR001610">
    <property type="entry name" value="PAC"/>
</dbReference>
<dbReference type="NCBIfam" id="TIGR00254">
    <property type="entry name" value="GGDEF"/>
    <property type="match status" value="1"/>
</dbReference>
<dbReference type="InterPro" id="IPR052155">
    <property type="entry name" value="Biofilm_reg_signaling"/>
</dbReference>
<dbReference type="InterPro" id="IPR000700">
    <property type="entry name" value="PAS-assoc_C"/>
</dbReference>
<accession>A0A938XRE7</accession>
<evidence type="ECO:0000256" key="1">
    <source>
        <dbReference type="SAM" id="Phobius"/>
    </source>
</evidence>
<dbReference type="Pfam" id="PF00990">
    <property type="entry name" value="GGDEF"/>
    <property type="match status" value="1"/>
</dbReference>
<dbReference type="InterPro" id="IPR035965">
    <property type="entry name" value="PAS-like_dom_sf"/>
</dbReference>
<comment type="caution">
    <text evidence="5">The sequence shown here is derived from an EMBL/GenBank/DDBJ whole genome shotgun (WGS) entry which is preliminary data.</text>
</comment>
<keyword evidence="1" id="KW-0812">Transmembrane</keyword>
<dbReference type="PROSITE" id="PS50887">
    <property type="entry name" value="GGDEF"/>
    <property type="match status" value="1"/>
</dbReference>
<dbReference type="InterPro" id="IPR043128">
    <property type="entry name" value="Rev_trsase/Diguanyl_cyclase"/>
</dbReference>
<feature type="domain" description="PAC" evidence="3">
    <location>
        <begin position="586"/>
        <end position="638"/>
    </location>
</feature>
<evidence type="ECO:0000259" key="3">
    <source>
        <dbReference type="PROSITE" id="PS50113"/>
    </source>
</evidence>
<dbReference type="Gene3D" id="3.30.70.270">
    <property type="match status" value="1"/>
</dbReference>
<dbReference type="PANTHER" id="PTHR44757:SF2">
    <property type="entry name" value="BIOFILM ARCHITECTURE MAINTENANCE PROTEIN MBAA"/>
    <property type="match status" value="1"/>
</dbReference>
<dbReference type="RefSeq" id="WP_204700124.1">
    <property type="nucleotide sequence ID" value="NZ_JAFBDQ010000001.1"/>
</dbReference>
<dbReference type="InterPro" id="IPR000014">
    <property type="entry name" value="PAS"/>
</dbReference>
<name>A0A938XRE7_9FIRM</name>
<dbReference type="CDD" id="cd01949">
    <property type="entry name" value="GGDEF"/>
    <property type="match status" value="1"/>
</dbReference>
<protein>
    <submittedName>
        <fullName evidence="5">Diguanylate cyclase (GGDEF)-like protein/PAS domain S-box-containing protein</fullName>
    </submittedName>
</protein>
<reference evidence="5" key="1">
    <citation type="submission" date="2021-01" db="EMBL/GenBank/DDBJ databases">
        <title>Genomic Encyclopedia of Type Strains, Phase IV (KMG-IV): sequencing the most valuable type-strain genomes for metagenomic binning, comparative biology and taxonomic classification.</title>
        <authorList>
            <person name="Goeker M."/>
        </authorList>
    </citation>
    <scope>NUCLEOTIDE SEQUENCE</scope>
    <source>
        <strain evidence="5">DSM 23230</strain>
    </source>
</reference>
<proteinExistence type="predicted"/>
<dbReference type="PROSITE" id="PS50112">
    <property type="entry name" value="PAS"/>
    <property type="match status" value="1"/>
</dbReference>
<dbReference type="SUPFAM" id="SSF55073">
    <property type="entry name" value="Nucleotide cyclase"/>
    <property type="match status" value="1"/>
</dbReference>
<keyword evidence="6" id="KW-1185">Reference proteome</keyword>
<dbReference type="AlphaFoldDB" id="A0A938XRE7"/>
<dbReference type="Gene3D" id="3.30.450.20">
    <property type="entry name" value="PAS domain"/>
    <property type="match status" value="2"/>
</dbReference>
<dbReference type="Gene3D" id="3.40.50.2300">
    <property type="match status" value="2"/>
</dbReference>
<evidence type="ECO:0000259" key="2">
    <source>
        <dbReference type="PROSITE" id="PS50112"/>
    </source>
</evidence>
<dbReference type="SMART" id="SM00086">
    <property type="entry name" value="PAC"/>
    <property type="match status" value="2"/>
</dbReference>
<dbReference type="CDD" id="cd00130">
    <property type="entry name" value="PAS"/>
    <property type="match status" value="2"/>
</dbReference>
<dbReference type="EMBL" id="JAFBDQ010000001">
    <property type="protein sequence ID" value="MBM7555409.1"/>
    <property type="molecule type" value="Genomic_DNA"/>
</dbReference>
<dbReference type="Proteomes" id="UP000774000">
    <property type="component" value="Unassembled WGS sequence"/>
</dbReference>